<feature type="non-terminal residue" evidence="1">
    <location>
        <position position="1"/>
    </location>
</feature>
<gene>
    <name evidence="1" type="ORF">RFI_00613</name>
</gene>
<accession>X6PEI9</accession>
<dbReference type="AlphaFoldDB" id="X6PEI9"/>
<keyword evidence="1" id="KW-0378">Hydrolase</keyword>
<keyword evidence="2" id="KW-1185">Reference proteome</keyword>
<evidence type="ECO:0000313" key="1">
    <source>
        <dbReference type="EMBL" id="ETO36449.1"/>
    </source>
</evidence>
<dbReference type="OrthoDB" id="510307at2759"/>
<proteinExistence type="predicted"/>
<dbReference type="Proteomes" id="UP000023152">
    <property type="component" value="Unassembled WGS sequence"/>
</dbReference>
<sequence length="169" mass="19433">NAYRELAEELGISGISLTNMGNFKFEDEQVRVWGNMFTCTYDGPITIQETEVESIHIQSIHQIFSDLKQGVLYTPDSIAGLKHLLIKQNKIINASNASKLKQPRQKNSSGTNLPITKDISFVFYKTKIFNRKFLLILAHHKNKGNILVFHRNFSHNFFAKNYVKNLPYT</sequence>
<reference evidence="1 2" key="1">
    <citation type="journal article" date="2013" name="Curr. Biol.">
        <title>The Genome of the Foraminiferan Reticulomyxa filosa.</title>
        <authorList>
            <person name="Glockner G."/>
            <person name="Hulsmann N."/>
            <person name="Schleicher M."/>
            <person name="Noegel A.A."/>
            <person name="Eichinger L."/>
            <person name="Gallinger C."/>
            <person name="Pawlowski J."/>
            <person name="Sierra R."/>
            <person name="Euteneuer U."/>
            <person name="Pillet L."/>
            <person name="Moustafa A."/>
            <person name="Platzer M."/>
            <person name="Groth M."/>
            <person name="Szafranski K."/>
            <person name="Schliwa M."/>
        </authorList>
    </citation>
    <scope>NUCLEOTIDE SEQUENCE [LARGE SCALE GENOMIC DNA]</scope>
</reference>
<protein>
    <submittedName>
        <fullName evidence="1">Putative Nudix hydrolase yfcD</fullName>
    </submittedName>
</protein>
<organism evidence="1 2">
    <name type="scientific">Reticulomyxa filosa</name>
    <dbReference type="NCBI Taxonomy" id="46433"/>
    <lineage>
        <taxon>Eukaryota</taxon>
        <taxon>Sar</taxon>
        <taxon>Rhizaria</taxon>
        <taxon>Retaria</taxon>
        <taxon>Foraminifera</taxon>
        <taxon>Monothalamids</taxon>
        <taxon>Reticulomyxidae</taxon>
        <taxon>Reticulomyxa</taxon>
    </lineage>
</organism>
<dbReference type="GO" id="GO:0016787">
    <property type="term" value="F:hydrolase activity"/>
    <property type="evidence" value="ECO:0007669"/>
    <property type="project" value="UniProtKB-KW"/>
</dbReference>
<name>X6PEI9_RETFI</name>
<evidence type="ECO:0000313" key="2">
    <source>
        <dbReference type="Proteomes" id="UP000023152"/>
    </source>
</evidence>
<comment type="caution">
    <text evidence="1">The sequence shown here is derived from an EMBL/GenBank/DDBJ whole genome shotgun (WGS) entry which is preliminary data.</text>
</comment>
<dbReference type="EMBL" id="ASPP01000662">
    <property type="protein sequence ID" value="ETO36449.1"/>
    <property type="molecule type" value="Genomic_DNA"/>
</dbReference>
<dbReference type="Gene3D" id="3.90.79.10">
    <property type="entry name" value="Nucleoside Triphosphate Pyrophosphohydrolase"/>
    <property type="match status" value="1"/>
</dbReference>
<dbReference type="InterPro" id="IPR015797">
    <property type="entry name" value="NUDIX_hydrolase-like_dom_sf"/>
</dbReference>
<dbReference type="SUPFAM" id="SSF55811">
    <property type="entry name" value="Nudix"/>
    <property type="match status" value="1"/>
</dbReference>